<dbReference type="STRING" id="356660.SAMN05444336_101625"/>
<evidence type="ECO:0000313" key="2">
    <source>
        <dbReference type="EMBL" id="SDW29475.1"/>
    </source>
</evidence>
<reference evidence="2 3" key="1">
    <citation type="submission" date="2016-10" db="EMBL/GenBank/DDBJ databases">
        <authorList>
            <person name="de Groot N.N."/>
        </authorList>
    </citation>
    <scope>NUCLEOTIDE SEQUENCE [LARGE SCALE GENOMIC DNA]</scope>
    <source>
        <strain evidence="2 3">DSM 17890</strain>
    </source>
</reference>
<dbReference type="AlphaFoldDB" id="A0A1H2SD31"/>
<evidence type="ECO:0000256" key="1">
    <source>
        <dbReference type="SAM" id="MobiDB-lite"/>
    </source>
</evidence>
<accession>A0A1H2SD31</accession>
<dbReference type="EMBL" id="FNMZ01000001">
    <property type="protein sequence ID" value="SDW29475.1"/>
    <property type="molecule type" value="Genomic_DNA"/>
</dbReference>
<feature type="compositionally biased region" description="Low complexity" evidence="1">
    <location>
        <begin position="306"/>
        <end position="316"/>
    </location>
</feature>
<keyword evidence="3" id="KW-1185">Reference proteome</keyword>
<feature type="region of interest" description="Disordered" evidence="1">
    <location>
        <begin position="293"/>
        <end position="316"/>
    </location>
</feature>
<gene>
    <name evidence="2" type="ORF">SAMN05444336_101625</name>
</gene>
<feature type="compositionally biased region" description="Basic residues" evidence="1">
    <location>
        <begin position="293"/>
        <end position="305"/>
    </location>
</feature>
<sequence length="612" mass="63686">MAVILERRFGPPLGEALRGLAAAHPGARLEVWCFEPAAARRAAEAALAAEGVRLRLRAAWKPALHALLEDPPAPGERLDLAPPAPADLGPARFVQEPWPAPALFGRALRLAPPVPCAPVAEAAAEWRLRRVGPEGSARETRILAPLRRRPAPGGGPDVLAACGWVRATARDGAILRDGPWETPLETALAAAFEALGGLAEAEASRPDRDAGPGLDIVLRLEGAFEALEMHGFRDDPSVDLAEILHEELHFAGLEIFARAFGLAPGDRTLRAGRIVPVVVPASGEAGVRLRVTARRQRPAAARTRRAPGAAAGPGERPWTAAEIRAGLGALDGLGGAARRETSLRGRPIEGRVFAGDGAGVLVTAGQHANEPSGPPAALAIAAALAGERAACAVCPMENPDGHALYARLRRLAPRHMHHAARYTALGADLTHLPPQAGERAMRDGLAAELAGAGETAGGGAVLHLSLHGYPAHEWIRPFTGYLPRGFEGWSLPRGMHLILRYRAEAEGRARAALAAAAAALAGDGEIAAFNARQLDALALHAPEAAAAQARIGPVGVAASVVADLPVSAMLITEAPDETVEGPGFTMLVRAQVMAGLAAARAWRSTVRTPTEA</sequence>
<proteinExistence type="predicted"/>
<dbReference type="Gene3D" id="3.40.630.10">
    <property type="entry name" value="Zn peptidases"/>
    <property type="match status" value="1"/>
</dbReference>
<organism evidence="2 3">
    <name type="scientific">Albimonas donghaensis</name>
    <dbReference type="NCBI Taxonomy" id="356660"/>
    <lineage>
        <taxon>Bacteria</taxon>
        <taxon>Pseudomonadati</taxon>
        <taxon>Pseudomonadota</taxon>
        <taxon>Alphaproteobacteria</taxon>
        <taxon>Rhodobacterales</taxon>
        <taxon>Paracoccaceae</taxon>
        <taxon>Albimonas</taxon>
    </lineage>
</organism>
<dbReference type="Proteomes" id="UP000199118">
    <property type="component" value="Unassembled WGS sequence"/>
</dbReference>
<protein>
    <recommendedName>
        <fullName evidence="4">Zinc carboxypeptidase</fullName>
    </recommendedName>
</protein>
<name>A0A1H2SD31_9RHOB</name>
<evidence type="ECO:0008006" key="4">
    <source>
        <dbReference type="Google" id="ProtNLM"/>
    </source>
</evidence>
<dbReference type="RefSeq" id="WP_092679649.1">
    <property type="nucleotide sequence ID" value="NZ_FNMZ01000001.1"/>
</dbReference>
<evidence type="ECO:0000313" key="3">
    <source>
        <dbReference type="Proteomes" id="UP000199118"/>
    </source>
</evidence>
<dbReference type="SUPFAM" id="SSF53187">
    <property type="entry name" value="Zn-dependent exopeptidases"/>
    <property type="match status" value="1"/>
</dbReference>
<dbReference type="OrthoDB" id="7956186at2"/>